<dbReference type="SUPFAM" id="SSF48403">
    <property type="entry name" value="Ankyrin repeat"/>
    <property type="match status" value="1"/>
</dbReference>
<keyword evidence="2 3" id="KW-0040">ANK repeat</keyword>
<dbReference type="Gene3D" id="1.25.40.20">
    <property type="entry name" value="Ankyrin repeat-containing domain"/>
    <property type="match status" value="3"/>
</dbReference>
<reference evidence="5 6" key="1">
    <citation type="submission" date="2024-07" db="EMBL/GenBank/DDBJ databases">
        <title>Section-level genome sequencing and comparative genomics of Aspergillus sections Usti and Cavernicolus.</title>
        <authorList>
            <consortium name="Lawrence Berkeley National Laboratory"/>
            <person name="Nybo J.L."/>
            <person name="Vesth T.C."/>
            <person name="Theobald S."/>
            <person name="Frisvad J.C."/>
            <person name="Larsen T.O."/>
            <person name="Kjaerboelling I."/>
            <person name="Rothschild-Mancinelli K."/>
            <person name="Lyhne E.K."/>
            <person name="Kogle M.E."/>
            <person name="Barry K."/>
            <person name="Clum A."/>
            <person name="Na H."/>
            <person name="Ledsgaard L."/>
            <person name="Lin J."/>
            <person name="Lipzen A."/>
            <person name="Kuo A."/>
            <person name="Riley R."/>
            <person name="Mondo S."/>
            <person name="Labutti K."/>
            <person name="Haridas S."/>
            <person name="Pangalinan J."/>
            <person name="Salamov A.A."/>
            <person name="Simmons B.A."/>
            <person name="Magnuson J.K."/>
            <person name="Chen J."/>
            <person name="Drula E."/>
            <person name="Henrissat B."/>
            <person name="Wiebenga A."/>
            <person name="Lubbers R.J."/>
            <person name="Gomes A.C."/>
            <person name="Makela M.R."/>
            <person name="Stajich J."/>
            <person name="Grigoriev I.V."/>
            <person name="Mortensen U.H."/>
            <person name="De Vries R.P."/>
            <person name="Baker S.E."/>
            <person name="Andersen M.R."/>
        </authorList>
    </citation>
    <scope>NUCLEOTIDE SEQUENCE [LARGE SCALE GENOMIC DNA]</scope>
    <source>
        <strain evidence="5 6">CBS 123904</strain>
    </source>
</reference>
<dbReference type="PANTHER" id="PTHR24198:SF165">
    <property type="entry name" value="ANKYRIN REPEAT-CONTAINING PROTEIN-RELATED"/>
    <property type="match status" value="1"/>
</dbReference>
<keyword evidence="1" id="KW-0677">Repeat</keyword>
<evidence type="ECO:0000256" key="3">
    <source>
        <dbReference type="PROSITE-ProRule" id="PRU00023"/>
    </source>
</evidence>
<feature type="region of interest" description="Disordered" evidence="4">
    <location>
        <begin position="223"/>
        <end position="379"/>
    </location>
</feature>
<dbReference type="PROSITE" id="PS50297">
    <property type="entry name" value="ANK_REP_REGION"/>
    <property type="match status" value="5"/>
</dbReference>
<feature type="repeat" description="ANK" evidence="3">
    <location>
        <begin position="610"/>
        <end position="642"/>
    </location>
</feature>
<accession>A0ABR4KT96</accession>
<evidence type="ECO:0000256" key="4">
    <source>
        <dbReference type="SAM" id="MobiDB-lite"/>
    </source>
</evidence>
<feature type="region of interest" description="Disordered" evidence="4">
    <location>
        <begin position="885"/>
        <end position="956"/>
    </location>
</feature>
<evidence type="ECO:0000256" key="2">
    <source>
        <dbReference type="ARBA" id="ARBA00023043"/>
    </source>
</evidence>
<dbReference type="EMBL" id="JBFXLU010000010">
    <property type="protein sequence ID" value="KAL2855515.1"/>
    <property type="molecule type" value="Genomic_DNA"/>
</dbReference>
<evidence type="ECO:0000313" key="6">
    <source>
        <dbReference type="Proteomes" id="UP001610446"/>
    </source>
</evidence>
<feature type="repeat" description="ANK" evidence="3">
    <location>
        <begin position="535"/>
        <end position="567"/>
    </location>
</feature>
<feature type="region of interest" description="Disordered" evidence="4">
    <location>
        <begin position="986"/>
        <end position="1032"/>
    </location>
</feature>
<feature type="repeat" description="ANK" evidence="3">
    <location>
        <begin position="643"/>
        <end position="675"/>
    </location>
</feature>
<feature type="repeat" description="ANK" evidence="3">
    <location>
        <begin position="425"/>
        <end position="457"/>
    </location>
</feature>
<feature type="compositionally biased region" description="Polar residues" evidence="4">
    <location>
        <begin position="934"/>
        <end position="944"/>
    </location>
</feature>
<keyword evidence="6" id="KW-1185">Reference proteome</keyword>
<feature type="compositionally biased region" description="Polar residues" evidence="4">
    <location>
        <begin position="238"/>
        <end position="272"/>
    </location>
</feature>
<name>A0ABR4KT96_9EURO</name>
<dbReference type="Proteomes" id="UP001610446">
    <property type="component" value="Unassembled WGS sequence"/>
</dbReference>
<evidence type="ECO:0000256" key="1">
    <source>
        <dbReference type="ARBA" id="ARBA00022737"/>
    </source>
</evidence>
<feature type="repeat" description="ANK" evidence="3">
    <location>
        <begin position="479"/>
        <end position="511"/>
    </location>
</feature>
<comment type="caution">
    <text evidence="5">The sequence shown here is derived from an EMBL/GenBank/DDBJ whole genome shotgun (WGS) entry which is preliminary data.</text>
</comment>
<feature type="repeat" description="ANK" evidence="3">
    <location>
        <begin position="678"/>
        <end position="710"/>
    </location>
</feature>
<dbReference type="PANTHER" id="PTHR24198">
    <property type="entry name" value="ANKYRIN REPEAT AND PROTEIN KINASE DOMAIN-CONTAINING PROTEIN"/>
    <property type="match status" value="1"/>
</dbReference>
<dbReference type="InterPro" id="IPR036770">
    <property type="entry name" value="Ankyrin_rpt-contain_sf"/>
</dbReference>
<dbReference type="Pfam" id="PF12796">
    <property type="entry name" value="Ank_2"/>
    <property type="match status" value="4"/>
</dbReference>
<gene>
    <name evidence="5" type="ORF">BJY01DRAFT_231618</name>
</gene>
<organism evidence="5 6">
    <name type="scientific">Aspergillus pseudoustus</name>
    <dbReference type="NCBI Taxonomy" id="1810923"/>
    <lineage>
        <taxon>Eukaryota</taxon>
        <taxon>Fungi</taxon>
        <taxon>Dikarya</taxon>
        <taxon>Ascomycota</taxon>
        <taxon>Pezizomycotina</taxon>
        <taxon>Eurotiomycetes</taxon>
        <taxon>Eurotiomycetidae</taxon>
        <taxon>Eurotiales</taxon>
        <taxon>Aspergillaceae</taxon>
        <taxon>Aspergillus</taxon>
        <taxon>Aspergillus subgen. Nidulantes</taxon>
    </lineage>
</organism>
<dbReference type="PROSITE" id="PS50088">
    <property type="entry name" value="ANK_REPEAT"/>
    <property type="match status" value="6"/>
</dbReference>
<feature type="compositionally biased region" description="Polar residues" evidence="4">
    <location>
        <begin position="288"/>
        <end position="323"/>
    </location>
</feature>
<feature type="compositionally biased region" description="Polar residues" evidence="4">
    <location>
        <begin position="353"/>
        <end position="369"/>
    </location>
</feature>
<feature type="compositionally biased region" description="Polar residues" evidence="4">
    <location>
        <begin position="1015"/>
        <end position="1032"/>
    </location>
</feature>
<evidence type="ECO:0000313" key="5">
    <source>
        <dbReference type="EMBL" id="KAL2855515.1"/>
    </source>
</evidence>
<sequence>MDPLSAFGLISGAFQVGQVIAETLHGLASLRGKYEHADLTIGTLEHQLTTIRAAVTHLEDWTKARLRESPAAEYSRSLDVALDGCRTVLEALSEEILVLTQGASPNETGIGFRTRMRVVWREDVMKGHQDRLHSQVMALQLLVQACQCQSSAEQVQLLRRAENRHIIWRVADDAATIRSSNRSRYAGSRADTASSLSHRRESSSAVGGSTVFDFDGTLASSLPYIRAPPPQAAHSRPESWSTRNYDDQSQTTTDEGYSSGVATSTTTMSRTGSLLLPSHPSGMISPTVGHSNSASLSPTTARSPPSNYTRRSKSDVTPTTQLNRGAGSGSGSGSKREKIQSVFRRLSYVNLRPGSSPQVPTRGTTNASTNRRRPYDKDVNTSIDLTSPDGASAPLIVKTAQAGSWSDVERLLERGNELEARHLQSRRTALLVAAHCGNEAVVDLLIRKGARLDATDRNGSTALHLAASRGHCIEARDSRGRTALWVAAERGEIEATHILLLAKAKVNARADGHMAPLHVAAKQGDEAIVKVLDGTMMTALHYACEKGHVGVMEILLDKKVDVDVPGSDRRSPLICAAARKASSRCVDDAGMTALHWAASRKSSLTKVNVTGRTALHLAAMNSQFPVVELLLRKEMPMETRCQAGLAALHYACLADNTEISKLLLMSGADIESPMDGELQRRPVHIAAAQGSMRLLNLLCDKGASLEARDALGYRALGNLLDRNSAVHMRLETWSRDDSPLCLAAAERGASPLKQDEQDWWPYQYAAYHGHPQILEILLTRTLAGSAADTLQLDGIGFAPAADISSEHKREVLDLLQRARRQPNSLLQGSHVPNGSSMTPVPQQVMNNNRVPVSSGPGHMPAHFVSSLAPVPEFTNRANTQGIQELPGTLEQGLPDSRSQTPEQMHRPPSRLGEDQVASQPSSRTALERPPLFGSSVTAQLSSPPTHERAHSLSPVRPPLNHPIPVRDPSGFLLGGAGLFAERFNDTPVSTDEEITTHEGRKPPPRMAGEGEEHWGSNSTTTLAPVQPPFDSQ</sequence>
<dbReference type="InterPro" id="IPR002110">
    <property type="entry name" value="Ankyrin_rpt"/>
</dbReference>
<protein>
    <submittedName>
        <fullName evidence="5">Ankyrin repeat-containing domain protein</fullName>
    </submittedName>
</protein>
<dbReference type="SMART" id="SM00248">
    <property type="entry name" value="ANK"/>
    <property type="match status" value="7"/>
</dbReference>
<proteinExistence type="predicted"/>
<feature type="region of interest" description="Disordered" evidence="4">
    <location>
        <begin position="181"/>
        <end position="209"/>
    </location>
</feature>